<feature type="compositionally biased region" description="Basic and acidic residues" evidence="1">
    <location>
        <begin position="146"/>
        <end position="163"/>
    </location>
</feature>
<feature type="compositionally biased region" description="Basic residues" evidence="1">
    <location>
        <begin position="723"/>
        <end position="735"/>
    </location>
</feature>
<proteinExistence type="predicted"/>
<feature type="compositionally biased region" description="Acidic residues" evidence="1">
    <location>
        <begin position="384"/>
        <end position="397"/>
    </location>
</feature>
<dbReference type="AlphaFoldDB" id="A0A1E3HDQ0"/>
<gene>
    <name evidence="2" type="ORF">L202_06855</name>
</gene>
<feature type="compositionally biased region" description="Acidic residues" evidence="1">
    <location>
        <begin position="275"/>
        <end position="287"/>
    </location>
</feature>
<name>A0A1E3HDQ0_9TREE</name>
<feature type="region of interest" description="Disordered" evidence="1">
    <location>
        <begin position="709"/>
        <end position="745"/>
    </location>
</feature>
<dbReference type="OrthoDB" id="2575639at2759"/>
<feature type="compositionally biased region" description="Basic residues" evidence="1">
    <location>
        <begin position="105"/>
        <end position="124"/>
    </location>
</feature>
<feature type="region of interest" description="Disordered" evidence="1">
    <location>
        <begin position="330"/>
        <end position="354"/>
    </location>
</feature>
<feature type="region of interest" description="Disordered" evidence="1">
    <location>
        <begin position="235"/>
        <end position="290"/>
    </location>
</feature>
<feature type="compositionally biased region" description="Polar residues" evidence="1">
    <location>
        <begin position="51"/>
        <end position="65"/>
    </location>
</feature>
<accession>A0A1E3HDQ0</accession>
<feature type="region of interest" description="Disordered" evidence="1">
    <location>
        <begin position="1"/>
        <end position="211"/>
    </location>
</feature>
<dbReference type="EMBL" id="AWGJ01000011">
    <property type="protein sequence ID" value="ODN74469.1"/>
    <property type="molecule type" value="Genomic_DNA"/>
</dbReference>
<sequence>MPSGHNSGPKALVSPTNSLHPSPASQHSSLQYAKAGSSKSAARPRLKSSHQRTFLSDSDSDLTPASSDEEEEDDRYESLVTPRKGAHKGRPSAAGGVSGSVQKSATKKAAPKKGKNPQAKKKSHSSKDINTKTTTGPLGRDKKKAIKLEDSEIRRARDAKFDVDQDFGDGATPTQSTSQHRSIHEDDASSYGDDESDHGITDEEHTIAGIPEAFIGQEIEDLAYGAGDLDAEMAFWGGAEDGSDDEDEEMYIDQLSGSEADRQSQSSVSIRDSDSSTDDETDDEVLDEFGFPVASAPHLPLELAENGAEDPGLILMENWDGQFVLVQPRVERSRSRHRGDRGSRTGASTNGSVVSGTEVHNLTIDADAADREFESDTSSWSGMSDEDDGGDTTDSMAEEDMPMLDSPALNEMMEHQMAEAVLSMTVDGGDISGMVLPEAVASVPGPAITITEAVGEITPALSTTSSSAPFESNTLPTTPSSAEPTPSDMPAPSNVPQMGTFLPPTGDPAQHAVIDGSGLTTKSPFTHRRRSRRNRDAASLASSREDKERKRKSQSDIFSPSAMSPSTPKPTASTKSKKLRYSSIPGHPRYVAARRAAEALMPEEDRNTTTDDEEDGFNLEDMLEEGVLVDGAGEGLEGEPVAAEHLRHMLRFDRVGVSTYLRRNFGTPNAAAAVEPRASFSLGVASAYPSPGNARLDDTLVGPMGGRMLMSPVLGPVEEGRGRSGRKKEKKRRKQSASVMPELAI</sequence>
<comment type="caution">
    <text evidence="2">The sequence shown here is derived from an EMBL/GenBank/DDBJ whole genome shotgun (WGS) entry which is preliminary data.</text>
</comment>
<feature type="compositionally biased region" description="Basic and acidic residues" evidence="1">
    <location>
        <begin position="197"/>
        <end position="206"/>
    </location>
</feature>
<evidence type="ECO:0000313" key="3">
    <source>
        <dbReference type="Proteomes" id="UP000094065"/>
    </source>
</evidence>
<reference evidence="2 3" key="1">
    <citation type="submission" date="2016-06" db="EMBL/GenBank/DDBJ databases">
        <title>Evolution of pathogenesis and genome organization in the Tremellales.</title>
        <authorList>
            <person name="Cuomo C."/>
            <person name="Litvintseva A."/>
            <person name="Heitman J."/>
            <person name="Chen Y."/>
            <person name="Sun S."/>
            <person name="Springer D."/>
            <person name="Dromer F."/>
            <person name="Young S."/>
            <person name="Zeng Q."/>
            <person name="Chapman S."/>
            <person name="Gujja S."/>
            <person name="Saif S."/>
            <person name="Birren B."/>
        </authorList>
    </citation>
    <scope>NUCLEOTIDE SEQUENCE [LARGE SCALE GENOMIC DNA]</scope>
    <source>
        <strain evidence="2 3">CBS 6039</strain>
    </source>
</reference>
<evidence type="ECO:0000256" key="1">
    <source>
        <dbReference type="SAM" id="MobiDB-lite"/>
    </source>
</evidence>
<feature type="region of interest" description="Disordered" evidence="1">
    <location>
        <begin position="462"/>
        <end position="590"/>
    </location>
</feature>
<dbReference type="RefSeq" id="XP_018990250.1">
    <property type="nucleotide sequence ID" value="XM_019141443.1"/>
</dbReference>
<dbReference type="GeneID" id="30158164"/>
<feature type="compositionally biased region" description="Low complexity" evidence="1">
    <location>
        <begin position="474"/>
        <end position="486"/>
    </location>
</feature>
<feature type="region of interest" description="Disordered" evidence="1">
    <location>
        <begin position="370"/>
        <end position="397"/>
    </location>
</feature>
<protein>
    <submittedName>
        <fullName evidence="2">Uncharacterized protein</fullName>
    </submittedName>
</protein>
<dbReference type="Proteomes" id="UP000094065">
    <property type="component" value="Unassembled WGS sequence"/>
</dbReference>
<feature type="compositionally biased region" description="Low complexity" evidence="1">
    <location>
        <begin position="559"/>
        <end position="574"/>
    </location>
</feature>
<evidence type="ECO:0000313" key="2">
    <source>
        <dbReference type="EMBL" id="ODN74469.1"/>
    </source>
</evidence>
<feature type="compositionally biased region" description="Polar residues" evidence="1">
    <location>
        <begin position="14"/>
        <end position="31"/>
    </location>
</feature>
<feature type="compositionally biased region" description="Acidic residues" evidence="1">
    <location>
        <begin position="241"/>
        <end position="251"/>
    </location>
</feature>
<keyword evidence="3" id="KW-1185">Reference proteome</keyword>
<organism evidence="2 3">
    <name type="scientific">Cryptococcus amylolentus CBS 6039</name>
    <dbReference type="NCBI Taxonomy" id="1295533"/>
    <lineage>
        <taxon>Eukaryota</taxon>
        <taxon>Fungi</taxon>
        <taxon>Dikarya</taxon>
        <taxon>Basidiomycota</taxon>
        <taxon>Agaricomycotina</taxon>
        <taxon>Tremellomycetes</taxon>
        <taxon>Tremellales</taxon>
        <taxon>Cryptococcaceae</taxon>
        <taxon>Cryptococcus</taxon>
    </lineage>
</organism>